<dbReference type="InterPro" id="IPR019533">
    <property type="entry name" value="Peptidase_S26"/>
</dbReference>
<evidence type="ECO:0000313" key="10">
    <source>
        <dbReference type="EMBL" id="ABS05999.1"/>
    </source>
</evidence>
<keyword evidence="8" id="KW-0812">Transmembrane</keyword>
<dbReference type="Gene3D" id="2.10.109.10">
    <property type="entry name" value="Umud Fragment, subunit A"/>
    <property type="match status" value="1"/>
</dbReference>
<dbReference type="CDD" id="cd06530">
    <property type="entry name" value="S26_SPase_I"/>
    <property type="match status" value="1"/>
</dbReference>
<keyword evidence="6 8" id="KW-0378">Hydrolase</keyword>
<comment type="catalytic activity">
    <reaction evidence="1 8">
        <text>Cleavage of hydrophobic, N-terminal signal or leader sequences from secreted and periplasmic proteins.</text>
        <dbReference type="EC" id="3.4.21.89"/>
    </reaction>
</comment>
<dbReference type="MEROPS" id="S26.025"/>
<dbReference type="PRINTS" id="PR00727">
    <property type="entry name" value="LEADERPTASE"/>
</dbReference>
<evidence type="ECO:0000256" key="4">
    <source>
        <dbReference type="ARBA" id="ARBA00013208"/>
    </source>
</evidence>
<evidence type="ECO:0000256" key="6">
    <source>
        <dbReference type="ARBA" id="ARBA00022801"/>
    </source>
</evidence>
<dbReference type="PROSITE" id="PS00761">
    <property type="entry name" value="SPASE_I_3"/>
    <property type="match status" value="1"/>
</dbReference>
<accession>A6WGR0</accession>
<sequence>MRDRDSGEEAGAAVEAGAAAEAALHKRLPTLGVFAVLKGTILMIAAVLVLSVVVERFLVGSFHIPSQSMEPALHIGDRLVVSKLTPGPFELDRGDVVVFSDPGGWLKESAAPQRGPANAMAVGAPSLAGQSPQGSTANIVKRVIGLPGDRVVCCDAQDRLTVNGRALDETAYLPRGVKPSETAFAVTVPRGELWVMGDNRIRSNDSRYHPNAVHGGFVPVDLVVGRASAVVWPLSHWSRLSAP</sequence>
<gene>
    <name evidence="10" type="ordered locus">Krad_4540</name>
</gene>
<dbReference type="PANTHER" id="PTHR43390:SF1">
    <property type="entry name" value="CHLOROPLAST PROCESSING PEPTIDASE"/>
    <property type="match status" value="1"/>
</dbReference>
<evidence type="ECO:0000256" key="5">
    <source>
        <dbReference type="ARBA" id="ARBA00022670"/>
    </source>
</evidence>
<evidence type="ECO:0000256" key="2">
    <source>
        <dbReference type="ARBA" id="ARBA00004401"/>
    </source>
</evidence>
<evidence type="ECO:0000259" key="9">
    <source>
        <dbReference type="Pfam" id="PF10502"/>
    </source>
</evidence>
<dbReference type="PROSITE" id="PS00501">
    <property type="entry name" value="SPASE_I_1"/>
    <property type="match status" value="1"/>
</dbReference>
<evidence type="ECO:0000256" key="8">
    <source>
        <dbReference type="RuleBase" id="RU362042"/>
    </source>
</evidence>
<feature type="active site" evidence="7">
    <location>
        <position position="68"/>
    </location>
</feature>
<dbReference type="InterPro" id="IPR019758">
    <property type="entry name" value="Pept_S26A_signal_pept_1_CS"/>
</dbReference>
<dbReference type="HOGENOM" id="CLU_028723_0_1_11"/>
<dbReference type="Pfam" id="PF10502">
    <property type="entry name" value="Peptidase_S26"/>
    <property type="match status" value="1"/>
</dbReference>
<dbReference type="InterPro" id="IPR019756">
    <property type="entry name" value="Pept_S26A_signal_pept_1_Ser-AS"/>
</dbReference>
<feature type="transmembrane region" description="Helical" evidence="8">
    <location>
        <begin position="31"/>
        <end position="54"/>
    </location>
</feature>
<dbReference type="EC" id="3.4.21.89" evidence="4 8"/>
<comment type="subcellular location">
    <subcellularLocation>
        <location evidence="2">Cell membrane</location>
        <topology evidence="2">Single-pass type II membrane protein</topology>
    </subcellularLocation>
    <subcellularLocation>
        <location evidence="8">Membrane</location>
        <topology evidence="8">Single-pass type II membrane protein</topology>
    </subcellularLocation>
</comment>
<keyword evidence="5 8" id="KW-0645">Protease</keyword>
<proteinExistence type="inferred from homology"/>
<dbReference type="GO" id="GO:0004252">
    <property type="term" value="F:serine-type endopeptidase activity"/>
    <property type="evidence" value="ECO:0007669"/>
    <property type="project" value="InterPro"/>
</dbReference>
<name>A6WGR0_KINRD</name>
<dbReference type="AlphaFoldDB" id="A6WGR0"/>
<dbReference type="InterPro" id="IPR036286">
    <property type="entry name" value="LexA/Signal_pep-like_sf"/>
</dbReference>
<evidence type="ECO:0000256" key="7">
    <source>
        <dbReference type="PIRSR" id="PIRSR600223-1"/>
    </source>
</evidence>
<dbReference type="NCBIfam" id="TIGR02227">
    <property type="entry name" value="sigpep_I_bact"/>
    <property type="match status" value="1"/>
</dbReference>
<geneLocation type="plasmid" evidence="10 11">
    <name>pKRAD01</name>
</geneLocation>
<reference evidence="11" key="1">
    <citation type="journal article" date="2008" name="PLoS ONE">
        <title>Survival in nuclear waste, extreme resistance, and potential applications gleaned from the genome sequence of Kineococcus radiotolerans SRS30216.</title>
        <authorList>
            <person name="Bagwell C.E."/>
            <person name="Bhat S."/>
            <person name="Hawkins G.M."/>
            <person name="Smith B.W."/>
            <person name="Biswas T."/>
            <person name="Hoover T.R."/>
            <person name="Saunders E."/>
            <person name="Han C.S."/>
            <person name="Tsodikov O.V."/>
            <person name="Shimkets L.J."/>
        </authorList>
    </citation>
    <scope>NUCLEOTIDE SEQUENCE [LARGE SCALE GENOMIC DNA]</scope>
    <source>
        <strain evidence="11">ATCC BAA-149 / DSM 14245 / SRS30216</strain>
    </source>
</reference>
<dbReference type="KEGG" id="kra:Krad_4540"/>
<dbReference type="PANTHER" id="PTHR43390">
    <property type="entry name" value="SIGNAL PEPTIDASE I"/>
    <property type="match status" value="1"/>
</dbReference>
<feature type="active site" evidence="7">
    <location>
        <position position="141"/>
    </location>
</feature>
<dbReference type="SUPFAM" id="SSF51306">
    <property type="entry name" value="LexA/Signal peptidase"/>
    <property type="match status" value="1"/>
</dbReference>
<comment type="similarity">
    <text evidence="3 8">Belongs to the peptidase S26 family.</text>
</comment>
<keyword evidence="11" id="KW-1185">Reference proteome</keyword>
<dbReference type="GO" id="GO:0009003">
    <property type="term" value="F:signal peptidase activity"/>
    <property type="evidence" value="ECO:0007669"/>
    <property type="project" value="UniProtKB-EC"/>
</dbReference>
<evidence type="ECO:0000256" key="3">
    <source>
        <dbReference type="ARBA" id="ARBA00009370"/>
    </source>
</evidence>
<dbReference type="GO" id="GO:0005886">
    <property type="term" value="C:plasma membrane"/>
    <property type="evidence" value="ECO:0007669"/>
    <property type="project" value="UniProtKB-SubCell"/>
</dbReference>
<dbReference type="EMBL" id="CP000751">
    <property type="protein sequence ID" value="ABS05999.1"/>
    <property type="molecule type" value="Genomic_DNA"/>
</dbReference>
<evidence type="ECO:0000313" key="11">
    <source>
        <dbReference type="Proteomes" id="UP000001116"/>
    </source>
</evidence>
<dbReference type="Proteomes" id="UP000001116">
    <property type="component" value="Plasmid pKRAD01"/>
</dbReference>
<feature type="domain" description="Peptidase S26" evidence="9">
    <location>
        <begin position="40"/>
        <end position="232"/>
    </location>
</feature>
<dbReference type="GO" id="GO:0006465">
    <property type="term" value="P:signal peptide processing"/>
    <property type="evidence" value="ECO:0007669"/>
    <property type="project" value="InterPro"/>
</dbReference>
<keyword evidence="8" id="KW-1133">Transmembrane helix</keyword>
<keyword evidence="10" id="KW-0614">Plasmid</keyword>
<evidence type="ECO:0000256" key="1">
    <source>
        <dbReference type="ARBA" id="ARBA00000677"/>
    </source>
</evidence>
<keyword evidence="8" id="KW-0472">Membrane</keyword>
<protein>
    <recommendedName>
        <fullName evidence="4 8">Signal peptidase I</fullName>
        <ecNumber evidence="4 8">3.4.21.89</ecNumber>
    </recommendedName>
</protein>
<organism evidence="10 11">
    <name type="scientific">Kineococcus radiotolerans (strain ATCC BAA-149 / DSM 14245 / SRS30216)</name>
    <dbReference type="NCBI Taxonomy" id="266940"/>
    <lineage>
        <taxon>Bacteria</taxon>
        <taxon>Bacillati</taxon>
        <taxon>Actinomycetota</taxon>
        <taxon>Actinomycetes</taxon>
        <taxon>Kineosporiales</taxon>
        <taxon>Kineosporiaceae</taxon>
        <taxon>Kineococcus</taxon>
    </lineage>
</organism>
<dbReference type="InterPro" id="IPR000223">
    <property type="entry name" value="Pept_S26A_signal_pept_1"/>
</dbReference>